<dbReference type="Pfam" id="PF12530">
    <property type="entry name" value="DUF3730"/>
    <property type="match status" value="1"/>
</dbReference>
<dbReference type="PANTHER" id="PTHR16212:SF4">
    <property type="entry name" value="FOCADHESIN"/>
    <property type="match status" value="1"/>
</dbReference>
<evidence type="ECO:0000259" key="1">
    <source>
        <dbReference type="Pfam" id="PF12530"/>
    </source>
</evidence>
<sequence>MEPPWPLYYGGYTGVWSPHGRYIGGGDKFGCVTLVQTAQAWNLTRYCSVLQDRVYPELQKLIAKADSQSLSIGKETRWEKSVAKAATIRDICKQRPYQHGADMLAAITQVLDEYTKPDQATPAALVLQGLHALCQAEVLDIRSTWKALSPKLESDKRPLVLKALHEFFSLVPSLVVKTEDYEKFKVDILSILWSHTQTKVRYAFGF</sequence>
<organism evidence="2 3">
    <name type="scientific">Ranitomeya imitator</name>
    <name type="common">mimic poison frog</name>
    <dbReference type="NCBI Taxonomy" id="111125"/>
    <lineage>
        <taxon>Eukaryota</taxon>
        <taxon>Metazoa</taxon>
        <taxon>Chordata</taxon>
        <taxon>Craniata</taxon>
        <taxon>Vertebrata</taxon>
        <taxon>Euteleostomi</taxon>
        <taxon>Amphibia</taxon>
        <taxon>Batrachia</taxon>
        <taxon>Anura</taxon>
        <taxon>Neobatrachia</taxon>
        <taxon>Hyloidea</taxon>
        <taxon>Dendrobatidae</taxon>
        <taxon>Dendrobatinae</taxon>
        <taxon>Ranitomeya</taxon>
    </lineage>
</organism>
<protein>
    <recommendedName>
        <fullName evidence="1">DUF3730 domain-containing protein</fullName>
    </recommendedName>
</protein>
<evidence type="ECO:0000313" key="2">
    <source>
        <dbReference type="EMBL" id="CAJ0965408.1"/>
    </source>
</evidence>
<feature type="domain" description="DUF3730" evidence="1">
    <location>
        <begin position="39"/>
        <end position="199"/>
    </location>
</feature>
<reference evidence="2" key="1">
    <citation type="submission" date="2023-07" db="EMBL/GenBank/DDBJ databases">
        <authorList>
            <person name="Stuckert A."/>
        </authorList>
    </citation>
    <scope>NUCLEOTIDE SEQUENCE</scope>
</reference>
<comment type="caution">
    <text evidence="2">The sequence shown here is derived from an EMBL/GenBank/DDBJ whole genome shotgun (WGS) entry which is preliminary data.</text>
</comment>
<dbReference type="InterPro" id="IPR045163">
    <property type="entry name" value="Focadhesin/RST1"/>
</dbReference>
<accession>A0ABN9MGH3</accession>
<evidence type="ECO:0000313" key="3">
    <source>
        <dbReference type="Proteomes" id="UP001176940"/>
    </source>
</evidence>
<dbReference type="InterPro" id="IPR022542">
    <property type="entry name" value="FOCAD/RST1_DUF3730"/>
</dbReference>
<dbReference type="EMBL" id="CAUEEQ010067339">
    <property type="protein sequence ID" value="CAJ0965408.1"/>
    <property type="molecule type" value="Genomic_DNA"/>
</dbReference>
<dbReference type="PANTHER" id="PTHR16212">
    <property type="entry name" value="FOCADHESIN FAMILY MEMBER"/>
    <property type="match status" value="1"/>
</dbReference>
<gene>
    <name evidence="2" type="ORF">RIMI_LOCUS20272459</name>
</gene>
<dbReference type="Proteomes" id="UP001176940">
    <property type="component" value="Unassembled WGS sequence"/>
</dbReference>
<name>A0ABN9MGH3_9NEOB</name>
<keyword evidence="3" id="KW-1185">Reference proteome</keyword>
<proteinExistence type="predicted"/>